<dbReference type="GO" id="GO:0009847">
    <property type="term" value="P:spore germination"/>
    <property type="evidence" value="ECO:0007669"/>
    <property type="project" value="UniProtKB-UniRule"/>
</dbReference>
<keyword evidence="3 4" id="KW-0865">Zymogen</keyword>
<dbReference type="AlphaFoldDB" id="A0A9D1SEV5"/>
<dbReference type="GO" id="GO:0006508">
    <property type="term" value="P:proteolysis"/>
    <property type="evidence" value="ECO:0007669"/>
    <property type="project" value="UniProtKB-UniRule"/>
</dbReference>
<evidence type="ECO:0000256" key="1">
    <source>
        <dbReference type="ARBA" id="ARBA00022670"/>
    </source>
</evidence>
<comment type="caution">
    <text evidence="5">The sequence shown here is derived from an EMBL/GenBank/DDBJ whole genome shotgun (WGS) entry which is preliminary data.</text>
</comment>
<reference evidence="5" key="2">
    <citation type="journal article" date="2021" name="PeerJ">
        <title>Extensive microbial diversity within the chicken gut microbiome revealed by metagenomics and culture.</title>
        <authorList>
            <person name="Gilroy R."/>
            <person name="Ravi A."/>
            <person name="Getino M."/>
            <person name="Pursley I."/>
            <person name="Horton D.L."/>
            <person name="Alikhan N.F."/>
            <person name="Baker D."/>
            <person name="Gharbi K."/>
            <person name="Hall N."/>
            <person name="Watson M."/>
            <person name="Adriaenssens E.M."/>
            <person name="Foster-Nyarko E."/>
            <person name="Jarju S."/>
            <person name="Secka A."/>
            <person name="Antonio M."/>
            <person name="Oren A."/>
            <person name="Chaudhuri R.R."/>
            <person name="La Ragione R."/>
            <person name="Hildebrand F."/>
            <person name="Pallen M.J."/>
        </authorList>
    </citation>
    <scope>NUCLEOTIDE SEQUENCE</scope>
    <source>
        <strain evidence="5">USAMLcec3-3695</strain>
    </source>
</reference>
<sequence length="285" mass="30143">MIIVSIRTDLAVEAHELARREVSEIDGVSAVTTERGTITKTVVDIINDRGAEALGKAKGRYITIEAPELKYSLDDYETVCKMIADELESFVPKNGMTLVVGLGNRDITPDAIGTRAVSELIITSHLKDRMPEALGHGFGSVAAIAPGVLGTTGIETARIIKGIAETIKPDMIIAVDALAGADIRRVCTTVQIADTGISPGSGVGNCREGLNEETLGVKVIAVGVPTVIAAELLAGGELPEEFSGLMVTTKDIDLVIRRMSKTVANGINLALHKDLTFRDIESIVD</sequence>
<dbReference type="Proteomes" id="UP000824109">
    <property type="component" value="Unassembled WGS sequence"/>
</dbReference>
<dbReference type="SUPFAM" id="SSF53163">
    <property type="entry name" value="HybD-like"/>
    <property type="match status" value="1"/>
</dbReference>
<dbReference type="EMBL" id="DVNB01000049">
    <property type="protein sequence ID" value="HIU57097.1"/>
    <property type="molecule type" value="Genomic_DNA"/>
</dbReference>
<dbReference type="Pfam" id="PF03418">
    <property type="entry name" value="Peptidase_A25"/>
    <property type="match status" value="1"/>
</dbReference>
<dbReference type="NCBIfam" id="TIGR01441">
    <property type="entry name" value="GPR"/>
    <property type="match status" value="1"/>
</dbReference>
<keyword evidence="1 4" id="KW-0645">Protease</keyword>
<dbReference type="InterPro" id="IPR005080">
    <property type="entry name" value="Peptidase_A25"/>
</dbReference>
<feature type="chain" id="PRO_5039766272" description="Germination protease" evidence="4">
    <location>
        <begin position="10"/>
        <end position="285"/>
    </location>
</feature>
<comment type="similarity">
    <text evidence="4">Belongs to the peptidase A25 family.</text>
</comment>
<comment type="function">
    <text evidence="4">Initiates the rapid degradation of small, acid-soluble proteins during spore germination.</text>
</comment>
<comment type="PTM">
    <text evidence="4">Autoproteolytically processed. The inactive tetrameric zymogen termed p46 autoprocesses to a smaller form termed p41, which is active only during spore germination.</text>
</comment>
<keyword evidence="2 4" id="KW-0378">Hydrolase</keyword>
<evidence type="ECO:0000256" key="2">
    <source>
        <dbReference type="ARBA" id="ARBA00022801"/>
    </source>
</evidence>
<evidence type="ECO:0000256" key="3">
    <source>
        <dbReference type="ARBA" id="ARBA00023145"/>
    </source>
</evidence>
<evidence type="ECO:0000313" key="5">
    <source>
        <dbReference type="EMBL" id="HIU57097.1"/>
    </source>
</evidence>
<proteinExistence type="inferred from homology"/>
<dbReference type="HAMAP" id="MF_00626">
    <property type="entry name" value="Germination_prot"/>
    <property type="match status" value="1"/>
</dbReference>
<dbReference type="EC" id="3.4.24.78" evidence="4"/>
<reference evidence="5" key="1">
    <citation type="submission" date="2020-10" db="EMBL/GenBank/DDBJ databases">
        <authorList>
            <person name="Gilroy R."/>
        </authorList>
    </citation>
    <scope>NUCLEOTIDE SEQUENCE</scope>
    <source>
        <strain evidence="5">USAMLcec3-3695</strain>
    </source>
</reference>
<comment type="subunit">
    <text evidence="4">Homotetramer.</text>
</comment>
<dbReference type="GO" id="GO:0004222">
    <property type="term" value="F:metalloendopeptidase activity"/>
    <property type="evidence" value="ECO:0007669"/>
    <property type="project" value="UniProtKB-UniRule"/>
</dbReference>
<dbReference type="PIRSF" id="PIRSF019549">
    <property type="entry name" value="Peptidase_A25"/>
    <property type="match status" value="1"/>
</dbReference>
<comment type="catalytic activity">
    <reaction evidence="4">
        <text>Endopeptidase action with P4 Glu or Asp, P1 preferably Glu &gt; Asp, P1' hydrophobic and P2' Ala.</text>
        <dbReference type="EC" id="3.4.24.78"/>
    </reaction>
</comment>
<gene>
    <name evidence="4" type="primary">gpr</name>
    <name evidence="5" type="ORF">IAA61_04700</name>
</gene>
<organism evidence="5 6">
    <name type="scientific">Candidatus Ornithomonoglobus merdipullorum</name>
    <dbReference type="NCBI Taxonomy" id="2840895"/>
    <lineage>
        <taxon>Bacteria</taxon>
        <taxon>Bacillati</taxon>
        <taxon>Bacillota</taxon>
        <taxon>Clostridia</taxon>
        <taxon>Candidatus Ornithomonoglobus</taxon>
    </lineage>
</organism>
<protein>
    <recommendedName>
        <fullName evidence="4">Germination protease</fullName>
        <ecNumber evidence="4">3.4.24.78</ecNumber>
    </recommendedName>
    <alternativeName>
        <fullName evidence="4">GPR endopeptidase</fullName>
    </alternativeName>
    <alternativeName>
        <fullName evidence="4">Germination proteinase</fullName>
    </alternativeName>
    <alternativeName>
        <fullName evidence="4">Spore protease</fullName>
    </alternativeName>
</protein>
<accession>A0A9D1SEV5</accession>
<dbReference type="InterPro" id="IPR023430">
    <property type="entry name" value="Pept_HybD-like_dom_sf"/>
</dbReference>
<feature type="propeptide" id="PRO_5039766271" evidence="4">
    <location>
        <begin position="1"/>
        <end position="9"/>
    </location>
</feature>
<name>A0A9D1SEV5_9FIRM</name>
<evidence type="ECO:0000313" key="6">
    <source>
        <dbReference type="Proteomes" id="UP000824109"/>
    </source>
</evidence>
<evidence type="ECO:0000256" key="4">
    <source>
        <dbReference type="HAMAP-Rule" id="MF_00626"/>
    </source>
</evidence>
<dbReference type="Gene3D" id="3.40.50.1450">
    <property type="entry name" value="HybD-like"/>
    <property type="match status" value="1"/>
</dbReference>